<name>A0ABV3XD81_9ACTN</name>
<keyword evidence="4" id="KW-0732">Signal</keyword>
<dbReference type="Proteomes" id="UP001560045">
    <property type="component" value="Unassembled WGS sequence"/>
</dbReference>
<organism evidence="6 7">
    <name type="scientific">Geodermatophilus maliterrae</name>
    <dbReference type="NCBI Taxonomy" id="3162531"/>
    <lineage>
        <taxon>Bacteria</taxon>
        <taxon>Bacillati</taxon>
        <taxon>Actinomycetota</taxon>
        <taxon>Actinomycetes</taxon>
        <taxon>Geodermatophilales</taxon>
        <taxon>Geodermatophilaceae</taxon>
        <taxon>Geodermatophilus</taxon>
    </lineage>
</organism>
<dbReference type="EMBL" id="JBFNXQ010000022">
    <property type="protein sequence ID" value="MEX5718522.1"/>
    <property type="molecule type" value="Genomic_DNA"/>
</dbReference>
<accession>A0ABV3XD81</accession>
<sequence>MGVSALAVAVALLAVLALTVVDGPVSDGSPDAGTGGSTRSPVTALSVQGNQIVDQDGVPIRLLGFNSSGTEYACIEDWGIFEGPDAQRTRMLASTVDRMAAWTGANTVRIPLNEQCWLGLGVSREYGGASYQEAIRDYVQLLRDRGFVVVLDLHRSAPGAALSLNQEQMPDRDHSLDFWREVATVYKDDTGVVFDAFNEPWPFGEPDSTRAWQCWRDGGCELPSQNGGQPYVAAGMNELIATIRSTGAPNVIAVGGIHWAEMLNRWLEYRPADPLDNLIASFHNYSYNRYCKDAECYDTVLAEVAAEVPLYAGEVGPDTGDQVLEVGEECPASSVREAGFSERVLDWLDAHDASYTPWAWNAWDDCYALISSYRGTPTRIWGEEVRARLARNAQ</sequence>
<evidence type="ECO:0000313" key="6">
    <source>
        <dbReference type="EMBL" id="MEX5718522.1"/>
    </source>
</evidence>
<dbReference type="Pfam" id="PF00150">
    <property type="entry name" value="Cellulase"/>
    <property type="match status" value="1"/>
</dbReference>
<feature type="domain" description="Glycoside hydrolase family 5" evidence="5">
    <location>
        <begin position="91"/>
        <end position="362"/>
    </location>
</feature>
<evidence type="ECO:0000313" key="7">
    <source>
        <dbReference type="Proteomes" id="UP001560045"/>
    </source>
</evidence>
<evidence type="ECO:0000259" key="5">
    <source>
        <dbReference type="Pfam" id="PF00150"/>
    </source>
</evidence>
<protein>
    <submittedName>
        <fullName evidence="6">Glycoside hydrolase family 5 protein</fullName>
        <ecNumber evidence="6">3.2.1.-</ecNumber>
    </submittedName>
</protein>
<evidence type="ECO:0000256" key="2">
    <source>
        <dbReference type="ARBA" id="ARBA00023295"/>
    </source>
</evidence>
<keyword evidence="1 3" id="KW-0378">Hydrolase</keyword>
<evidence type="ECO:0000256" key="1">
    <source>
        <dbReference type="ARBA" id="ARBA00022801"/>
    </source>
</evidence>
<dbReference type="PANTHER" id="PTHR34142:SF1">
    <property type="entry name" value="GLYCOSIDE HYDROLASE FAMILY 5 DOMAIN-CONTAINING PROTEIN"/>
    <property type="match status" value="1"/>
</dbReference>
<feature type="chain" id="PRO_5045611549" evidence="4">
    <location>
        <begin position="23"/>
        <end position="394"/>
    </location>
</feature>
<dbReference type="InterPro" id="IPR001547">
    <property type="entry name" value="Glyco_hydro_5"/>
</dbReference>
<comment type="caution">
    <text evidence="6">The sequence shown here is derived from an EMBL/GenBank/DDBJ whole genome shotgun (WGS) entry which is preliminary data.</text>
</comment>
<dbReference type="EC" id="3.2.1.-" evidence="6"/>
<proteinExistence type="inferred from homology"/>
<dbReference type="SUPFAM" id="SSF51445">
    <property type="entry name" value="(Trans)glycosidases"/>
    <property type="match status" value="1"/>
</dbReference>
<dbReference type="GO" id="GO:0016798">
    <property type="term" value="F:hydrolase activity, acting on glycosyl bonds"/>
    <property type="evidence" value="ECO:0007669"/>
    <property type="project" value="UniProtKB-KW"/>
</dbReference>
<dbReference type="PANTHER" id="PTHR34142">
    <property type="entry name" value="ENDO-BETA-1,4-GLUCANASE A"/>
    <property type="match status" value="1"/>
</dbReference>
<reference evidence="6 7" key="1">
    <citation type="submission" date="2024-06" db="EMBL/GenBank/DDBJ databases">
        <title>Draft genome sequence of Geodermatophilus badlandi, a novel member of the Geodermatophilaceae isolated from badland sedimentary rocks in the Red desert, Wyoming, USA.</title>
        <authorList>
            <person name="Ben Tekaya S."/>
            <person name="Nouioui I."/>
            <person name="Flores G.M."/>
            <person name="Shaal M.N."/>
            <person name="Bredoire F."/>
            <person name="Basile F."/>
            <person name="Van Diepen L."/>
            <person name="Ward N.L."/>
        </authorList>
    </citation>
    <scope>NUCLEOTIDE SEQUENCE [LARGE SCALE GENOMIC DNA]</scope>
    <source>
        <strain evidence="6 7">WL48A</strain>
    </source>
</reference>
<gene>
    <name evidence="6" type="ORF">ABQ292_09125</name>
</gene>
<keyword evidence="7" id="KW-1185">Reference proteome</keyword>
<dbReference type="Gene3D" id="3.20.20.80">
    <property type="entry name" value="Glycosidases"/>
    <property type="match status" value="1"/>
</dbReference>
<keyword evidence="2 3" id="KW-0326">Glycosidase</keyword>
<comment type="similarity">
    <text evidence="3">Belongs to the glycosyl hydrolase 5 (cellulase A) family.</text>
</comment>
<evidence type="ECO:0000256" key="3">
    <source>
        <dbReference type="RuleBase" id="RU361153"/>
    </source>
</evidence>
<dbReference type="InterPro" id="IPR017853">
    <property type="entry name" value="GH"/>
</dbReference>
<evidence type="ECO:0000256" key="4">
    <source>
        <dbReference type="SAM" id="SignalP"/>
    </source>
</evidence>
<feature type="signal peptide" evidence="4">
    <location>
        <begin position="1"/>
        <end position="22"/>
    </location>
</feature>
<dbReference type="RefSeq" id="WP_369205460.1">
    <property type="nucleotide sequence ID" value="NZ_JBFNXQ010000022.1"/>
</dbReference>